<dbReference type="FunFam" id="3.60.20.10:FF:000003">
    <property type="entry name" value="Proteasome subunit beta type-3"/>
    <property type="match status" value="1"/>
</dbReference>
<dbReference type="PANTHER" id="PTHR32194">
    <property type="entry name" value="METALLOPROTEASE TLDD"/>
    <property type="match status" value="1"/>
</dbReference>
<dbReference type="PANTHER" id="PTHR32194:SF10">
    <property type="entry name" value="PROTEASOME SUBUNIT BETA TYPE-3"/>
    <property type="match status" value="1"/>
</dbReference>
<keyword evidence="4" id="KW-0647">Proteasome</keyword>
<dbReference type="GO" id="GO:0005737">
    <property type="term" value="C:cytoplasm"/>
    <property type="evidence" value="ECO:0007669"/>
    <property type="project" value="TreeGrafter"/>
</dbReference>
<evidence type="ECO:0000256" key="2">
    <source>
        <dbReference type="ARBA" id="ARBA00016160"/>
    </source>
</evidence>
<dbReference type="PROSITE" id="PS51476">
    <property type="entry name" value="PROTEASOME_BETA_2"/>
    <property type="match status" value="1"/>
</dbReference>
<evidence type="ECO:0000256" key="7">
    <source>
        <dbReference type="ARBA" id="ARBA00026071"/>
    </source>
</evidence>
<dbReference type="Gene3D" id="3.60.20.10">
    <property type="entry name" value="Glutamine Phosphoribosylpyrophosphate, subunit 1, domain 1"/>
    <property type="match status" value="1"/>
</dbReference>
<dbReference type="InterPro" id="IPR029055">
    <property type="entry name" value="Ntn_hydrolases_N"/>
</dbReference>
<evidence type="ECO:0000256" key="3">
    <source>
        <dbReference type="ARBA" id="ARBA00022490"/>
    </source>
</evidence>
<evidence type="ECO:0000256" key="5">
    <source>
        <dbReference type="ARBA" id="ARBA00023242"/>
    </source>
</evidence>
<comment type="subcellular location">
    <subcellularLocation>
        <location evidence="1">Nucleus</location>
    </subcellularLocation>
</comment>
<dbReference type="GO" id="GO:0005634">
    <property type="term" value="C:nucleus"/>
    <property type="evidence" value="ECO:0007669"/>
    <property type="project" value="UniProtKB-SubCell"/>
</dbReference>
<accession>A0A6J2UCG0</accession>
<name>A0A6J2UCG0_DROLE</name>
<keyword evidence="3" id="KW-0963">Cytoplasm</keyword>
<dbReference type="Pfam" id="PF00227">
    <property type="entry name" value="Proteasome"/>
    <property type="match status" value="1"/>
</dbReference>
<dbReference type="OrthoDB" id="204949at2759"/>
<protein>
    <recommendedName>
        <fullName evidence="2">Proteasome subunit beta type-3</fullName>
    </recommendedName>
</protein>
<dbReference type="InterPro" id="IPR023333">
    <property type="entry name" value="Proteasome_suB-type"/>
</dbReference>
<comment type="function">
    <text evidence="6">Non-catalytic component of the proteasome, a multicatalytic proteinase complex which is characterized by its ability to cleave peptides with Arg, Phe, Tyr, Leu, and Glu adjacent to the leaving group at neutral or slightly basic pH. The proteasome has an ATP-dependent proteolytic activity.</text>
</comment>
<evidence type="ECO:0000256" key="1">
    <source>
        <dbReference type="ARBA" id="ARBA00004123"/>
    </source>
</evidence>
<comment type="subunit">
    <text evidence="7">The 26S proteasome consists of a 20S proteasome core and two 19S regulatory subunits. The 20S proteasome core is composed of 28 subunits that are arranged in four stacked rings, resulting in a barrel-shaped structure. The two end rings are each formed by seven alpha subunits, and the two central rings are each formed by seven beta subunits. The catalytic chamber with the active sites is on the inside of the barrel.</text>
</comment>
<dbReference type="GO" id="GO:0019774">
    <property type="term" value="C:proteasome core complex, beta-subunit complex"/>
    <property type="evidence" value="ECO:0007669"/>
    <property type="project" value="InterPro"/>
</dbReference>
<dbReference type="InterPro" id="IPR001353">
    <property type="entry name" value="Proteasome_sua/b"/>
</dbReference>
<evidence type="ECO:0000313" key="8">
    <source>
        <dbReference type="Proteomes" id="UP000504634"/>
    </source>
</evidence>
<keyword evidence="8" id="KW-1185">Reference proteome</keyword>
<dbReference type="GeneID" id="115632926"/>
<keyword evidence="5" id="KW-0539">Nucleus</keyword>
<dbReference type="RefSeq" id="XP_030386079.1">
    <property type="nucleotide sequence ID" value="XM_030530219.1"/>
</dbReference>
<reference evidence="9" key="1">
    <citation type="submission" date="2025-08" db="UniProtKB">
        <authorList>
            <consortium name="RefSeq"/>
        </authorList>
    </citation>
    <scope>IDENTIFICATION</scope>
    <source>
        <strain evidence="9">11010-0011.00</strain>
        <tissue evidence="9">Whole body</tissue>
    </source>
</reference>
<dbReference type="GO" id="GO:0043161">
    <property type="term" value="P:proteasome-mediated ubiquitin-dependent protein catabolic process"/>
    <property type="evidence" value="ECO:0007669"/>
    <property type="project" value="InterPro"/>
</dbReference>
<organism evidence="8 9">
    <name type="scientific">Drosophila lebanonensis</name>
    <name type="common">Fruit fly</name>
    <name type="synonym">Scaptodrosophila lebanonensis</name>
    <dbReference type="NCBI Taxonomy" id="7225"/>
    <lineage>
        <taxon>Eukaryota</taxon>
        <taxon>Metazoa</taxon>
        <taxon>Ecdysozoa</taxon>
        <taxon>Arthropoda</taxon>
        <taxon>Hexapoda</taxon>
        <taxon>Insecta</taxon>
        <taxon>Pterygota</taxon>
        <taxon>Neoptera</taxon>
        <taxon>Endopterygota</taxon>
        <taxon>Diptera</taxon>
        <taxon>Brachycera</taxon>
        <taxon>Muscomorpha</taxon>
        <taxon>Ephydroidea</taxon>
        <taxon>Drosophilidae</taxon>
        <taxon>Scaptodrosophila</taxon>
    </lineage>
</organism>
<evidence type="ECO:0000313" key="9">
    <source>
        <dbReference type="RefSeq" id="XP_030386079.1"/>
    </source>
</evidence>
<proteinExistence type="predicted"/>
<dbReference type="SUPFAM" id="SSF56235">
    <property type="entry name" value="N-terminal nucleophile aminohydrolases (Ntn hydrolases)"/>
    <property type="match status" value="1"/>
</dbReference>
<dbReference type="CDD" id="cd03759">
    <property type="entry name" value="proteasome_beta_type_3"/>
    <property type="match status" value="1"/>
</dbReference>
<evidence type="ECO:0000256" key="4">
    <source>
        <dbReference type="ARBA" id="ARBA00022942"/>
    </source>
</evidence>
<gene>
    <name evidence="9" type="primary">LOC115632926</name>
</gene>
<dbReference type="AlphaFoldDB" id="A0A6J2UCG0"/>
<dbReference type="Proteomes" id="UP000504634">
    <property type="component" value="Unplaced"/>
</dbReference>
<evidence type="ECO:0000256" key="6">
    <source>
        <dbReference type="ARBA" id="ARBA00024953"/>
    </source>
</evidence>
<dbReference type="InterPro" id="IPR033811">
    <property type="entry name" value="Proteasome_beta_3"/>
</dbReference>
<sequence length="205" mass="23038">MSHLGQNGGCVLAMCGKDCVSIATDHRFGIRAETISTDFKKVFQMNPQVLLGMTGLQANIITVRDHMIFRKNMYELGESRDIAPKPFTAILSNFLYEHRFGPYYVEPIVAGLDPITSEPYVCRLDHYGCCNKCDDFAVSGTCFEQLYGICESLWSPNMDQNELFNVTAHAIVSACNRDAMSGFGATIYVMDKDKLVERTLKMRMD</sequence>